<accession>A0AAN6WEF1</accession>
<evidence type="ECO:0000256" key="1">
    <source>
        <dbReference type="SAM" id="SignalP"/>
    </source>
</evidence>
<evidence type="ECO:0000313" key="3">
    <source>
        <dbReference type="Proteomes" id="UP001302321"/>
    </source>
</evidence>
<keyword evidence="3" id="KW-1185">Reference proteome</keyword>
<feature type="signal peptide" evidence="1">
    <location>
        <begin position="1"/>
        <end position="23"/>
    </location>
</feature>
<evidence type="ECO:0000313" key="2">
    <source>
        <dbReference type="EMBL" id="KAK4178592.1"/>
    </source>
</evidence>
<reference evidence="2" key="2">
    <citation type="submission" date="2023-05" db="EMBL/GenBank/DDBJ databases">
        <authorList>
            <consortium name="Lawrence Berkeley National Laboratory"/>
            <person name="Steindorff A."/>
            <person name="Hensen N."/>
            <person name="Bonometti L."/>
            <person name="Westerberg I."/>
            <person name="Brannstrom I.O."/>
            <person name="Guillou S."/>
            <person name="Cros-Aarteil S."/>
            <person name="Calhoun S."/>
            <person name="Haridas S."/>
            <person name="Kuo A."/>
            <person name="Mondo S."/>
            <person name="Pangilinan J."/>
            <person name="Riley R."/>
            <person name="Labutti K."/>
            <person name="Andreopoulos B."/>
            <person name="Lipzen A."/>
            <person name="Chen C."/>
            <person name="Yanf M."/>
            <person name="Daum C."/>
            <person name="Ng V."/>
            <person name="Clum A."/>
            <person name="Ohm R."/>
            <person name="Martin F."/>
            <person name="Silar P."/>
            <person name="Natvig D."/>
            <person name="Lalanne C."/>
            <person name="Gautier V."/>
            <person name="Ament-Velasquez S.L."/>
            <person name="Kruys A."/>
            <person name="Hutchinson M.I."/>
            <person name="Powell A.J."/>
            <person name="Barry K."/>
            <person name="Miller A.N."/>
            <person name="Grigoriev I.V."/>
            <person name="Debuchy R."/>
            <person name="Gladieux P."/>
            <person name="Thoren M.H."/>
            <person name="Johannesson H."/>
        </authorList>
    </citation>
    <scope>NUCLEOTIDE SEQUENCE</scope>
    <source>
        <strain evidence="2">CBS 892.96</strain>
    </source>
</reference>
<keyword evidence="1" id="KW-0732">Signal</keyword>
<protein>
    <recommendedName>
        <fullName evidence="4">Glycine-rich protein</fullName>
    </recommendedName>
</protein>
<name>A0AAN6WEF1_9PEZI</name>
<sequence length="117" mass="13261">MFMFCCFCLVFWALFTSFFFSFSQLHIYGMGATQHKNSSLDTNEYNDGWDGNGRKRVGGGYYMNERMGNKPQRYLGGYGGTWSNRGKLDMGGLHLLFFVYRGSKRLSFFFSLGGGGG</sequence>
<gene>
    <name evidence="2" type="ORF">QBC36DRAFT_324563</name>
</gene>
<feature type="non-terminal residue" evidence="2">
    <location>
        <position position="117"/>
    </location>
</feature>
<dbReference type="AlphaFoldDB" id="A0AAN6WEF1"/>
<feature type="chain" id="PRO_5042969636" description="Glycine-rich protein" evidence="1">
    <location>
        <begin position="24"/>
        <end position="117"/>
    </location>
</feature>
<dbReference type="EMBL" id="MU866135">
    <property type="protein sequence ID" value="KAK4178592.1"/>
    <property type="molecule type" value="Genomic_DNA"/>
</dbReference>
<reference evidence="2" key="1">
    <citation type="journal article" date="2023" name="Mol. Phylogenet. Evol.">
        <title>Genome-scale phylogeny and comparative genomics of the fungal order Sordariales.</title>
        <authorList>
            <person name="Hensen N."/>
            <person name="Bonometti L."/>
            <person name="Westerberg I."/>
            <person name="Brannstrom I.O."/>
            <person name="Guillou S."/>
            <person name="Cros-Aarteil S."/>
            <person name="Calhoun S."/>
            <person name="Haridas S."/>
            <person name="Kuo A."/>
            <person name="Mondo S."/>
            <person name="Pangilinan J."/>
            <person name="Riley R."/>
            <person name="LaButti K."/>
            <person name="Andreopoulos B."/>
            <person name="Lipzen A."/>
            <person name="Chen C."/>
            <person name="Yan M."/>
            <person name="Daum C."/>
            <person name="Ng V."/>
            <person name="Clum A."/>
            <person name="Steindorff A."/>
            <person name="Ohm R.A."/>
            <person name="Martin F."/>
            <person name="Silar P."/>
            <person name="Natvig D.O."/>
            <person name="Lalanne C."/>
            <person name="Gautier V."/>
            <person name="Ament-Velasquez S.L."/>
            <person name="Kruys A."/>
            <person name="Hutchinson M.I."/>
            <person name="Powell A.J."/>
            <person name="Barry K."/>
            <person name="Miller A.N."/>
            <person name="Grigoriev I.V."/>
            <person name="Debuchy R."/>
            <person name="Gladieux P."/>
            <person name="Hiltunen Thoren M."/>
            <person name="Johannesson H."/>
        </authorList>
    </citation>
    <scope>NUCLEOTIDE SEQUENCE</scope>
    <source>
        <strain evidence="2">CBS 892.96</strain>
    </source>
</reference>
<proteinExistence type="predicted"/>
<organism evidence="2 3">
    <name type="scientific">Triangularia setosa</name>
    <dbReference type="NCBI Taxonomy" id="2587417"/>
    <lineage>
        <taxon>Eukaryota</taxon>
        <taxon>Fungi</taxon>
        <taxon>Dikarya</taxon>
        <taxon>Ascomycota</taxon>
        <taxon>Pezizomycotina</taxon>
        <taxon>Sordariomycetes</taxon>
        <taxon>Sordariomycetidae</taxon>
        <taxon>Sordariales</taxon>
        <taxon>Podosporaceae</taxon>
        <taxon>Triangularia</taxon>
    </lineage>
</organism>
<comment type="caution">
    <text evidence="2">The sequence shown here is derived from an EMBL/GenBank/DDBJ whole genome shotgun (WGS) entry which is preliminary data.</text>
</comment>
<dbReference type="Proteomes" id="UP001302321">
    <property type="component" value="Unassembled WGS sequence"/>
</dbReference>
<evidence type="ECO:0008006" key="4">
    <source>
        <dbReference type="Google" id="ProtNLM"/>
    </source>
</evidence>